<dbReference type="AlphaFoldDB" id="A0A9W9TIQ6"/>
<dbReference type="OrthoDB" id="4357782at2759"/>
<gene>
    <name evidence="1" type="ORF">N7469_007666</name>
</gene>
<dbReference type="Proteomes" id="UP001147733">
    <property type="component" value="Unassembled WGS sequence"/>
</dbReference>
<reference evidence="1" key="2">
    <citation type="journal article" date="2023" name="IMA Fungus">
        <title>Comparative genomic study of the Penicillium genus elucidates a diverse pangenome and 15 lateral gene transfer events.</title>
        <authorList>
            <person name="Petersen C."/>
            <person name="Sorensen T."/>
            <person name="Nielsen M.R."/>
            <person name="Sondergaard T.E."/>
            <person name="Sorensen J.L."/>
            <person name="Fitzpatrick D.A."/>
            <person name="Frisvad J.C."/>
            <person name="Nielsen K.L."/>
        </authorList>
    </citation>
    <scope>NUCLEOTIDE SEQUENCE</scope>
    <source>
        <strain evidence="1">IBT 23319</strain>
    </source>
</reference>
<dbReference type="RefSeq" id="XP_056498135.1">
    <property type="nucleotide sequence ID" value="XM_056646584.1"/>
</dbReference>
<accession>A0A9W9TIQ6</accession>
<evidence type="ECO:0000313" key="1">
    <source>
        <dbReference type="EMBL" id="KAJ5224163.1"/>
    </source>
</evidence>
<sequence length="73" mass="8334">MAISRKRSHKKKTCMAFSSVGVSREILDYQAYAFAKDLHVEIVMAAQIRWGFTAFRNASDYIQPKSMKASIFV</sequence>
<comment type="caution">
    <text evidence="1">The sequence shown here is derived from an EMBL/GenBank/DDBJ whole genome shotgun (WGS) entry which is preliminary data.</text>
</comment>
<dbReference type="GeneID" id="81385751"/>
<evidence type="ECO:0000313" key="2">
    <source>
        <dbReference type="Proteomes" id="UP001147733"/>
    </source>
</evidence>
<dbReference type="EMBL" id="JAPQKT010000007">
    <property type="protein sequence ID" value="KAJ5224163.1"/>
    <property type="molecule type" value="Genomic_DNA"/>
</dbReference>
<protein>
    <submittedName>
        <fullName evidence="1">NADH-dependent flavin oxidoreductase</fullName>
    </submittedName>
</protein>
<name>A0A9W9TIQ6_PENCI</name>
<proteinExistence type="predicted"/>
<organism evidence="1 2">
    <name type="scientific">Penicillium citrinum</name>
    <dbReference type="NCBI Taxonomy" id="5077"/>
    <lineage>
        <taxon>Eukaryota</taxon>
        <taxon>Fungi</taxon>
        <taxon>Dikarya</taxon>
        <taxon>Ascomycota</taxon>
        <taxon>Pezizomycotina</taxon>
        <taxon>Eurotiomycetes</taxon>
        <taxon>Eurotiomycetidae</taxon>
        <taxon>Eurotiales</taxon>
        <taxon>Aspergillaceae</taxon>
        <taxon>Penicillium</taxon>
    </lineage>
</organism>
<reference evidence="1" key="1">
    <citation type="submission" date="2022-11" db="EMBL/GenBank/DDBJ databases">
        <authorList>
            <person name="Petersen C."/>
        </authorList>
    </citation>
    <scope>NUCLEOTIDE SEQUENCE</scope>
    <source>
        <strain evidence="1">IBT 23319</strain>
    </source>
</reference>
<keyword evidence="2" id="KW-1185">Reference proteome</keyword>